<sequence length="358" mass="38532">MILSVTLLGLLWGVVVARVPTLWRDPRQRAFWAVVVLLALIKTVVLLPHPAILPNLLGVLTAYFLLRFLSLLTGRGTQRWHLALTAAVLAALLVLAALTDDVTLTGDLSALTVAYWIVLEGFLGAVLVTTARMFWAVAPDAPAGLPRLGLRAIATGCALVALYAAIKTGLIVARGTGLAHIDFAEFKRYAMHLQGGGILIAVAGACVPAARRSRDIIGAYWSLLVLRPLWKAMRDAFPEVILFSPRRAVFELAGVDDVQLRLYRRVIEIRDGMLALRPYLPETPPHSPDPADAEAAAIVQALRRRADGLAAAEHPAAFAGVGPEMADEVAWLSRVSRAYRHGPVTAAARTPRPSGSAR</sequence>
<dbReference type="NCBIfam" id="NF042915">
    <property type="entry name" value="MAB_1171c_fam"/>
    <property type="match status" value="1"/>
</dbReference>
<gene>
    <name evidence="3" type="ORF">Adu01nite_17420</name>
</gene>
<feature type="transmembrane region" description="Helical" evidence="1">
    <location>
        <begin position="33"/>
        <end position="66"/>
    </location>
</feature>
<evidence type="ECO:0000256" key="1">
    <source>
        <dbReference type="SAM" id="Phobius"/>
    </source>
</evidence>
<evidence type="ECO:0000259" key="2">
    <source>
        <dbReference type="Pfam" id="PF20182"/>
    </source>
</evidence>
<accession>A0ABQ3YS26</accession>
<feature type="transmembrane region" description="Helical" evidence="1">
    <location>
        <begin position="113"/>
        <end position="136"/>
    </location>
</feature>
<dbReference type="InterPro" id="IPR050039">
    <property type="entry name" value="MAB_1171c-like"/>
</dbReference>
<feature type="transmembrane region" description="Helical" evidence="1">
    <location>
        <begin position="78"/>
        <end position="98"/>
    </location>
</feature>
<name>A0ABQ3YS26_9ACTN</name>
<evidence type="ECO:0000313" key="3">
    <source>
        <dbReference type="EMBL" id="GIE00392.1"/>
    </source>
</evidence>
<dbReference type="RefSeq" id="WP_203726034.1">
    <property type="nucleotide sequence ID" value="NZ_BOML01000014.1"/>
</dbReference>
<keyword evidence="4" id="KW-1185">Reference proteome</keyword>
<dbReference type="Pfam" id="PF20182">
    <property type="entry name" value="DUF6545"/>
    <property type="match status" value="1"/>
</dbReference>
<organism evidence="3 4">
    <name type="scientific">Paractinoplanes durhamensis</name>
    <dbReference type="NCBI Taxonomy" id="113563"/>
    <lineage>
        <taxon>Bacteria</taxon>
        <taxon>Bacillati</taxon>
        <taxon>Actinomycetota</taxon>
        <taxon>Actinomycetes</taxon>
        <taxon>Micromonosporales</taxon>
        <taxon>Micromonosporaceae</taxon>
        <taxon>Paractinoplanes</taxon>
    </lineage>
</organism>
<dbReference type="InterPro" id="IPR046675">
    <property type="entry name" value="DUF6545"/>
</dbReference>
<comment type="caution">
    <text evidence="3">The sequence shown here is derived from an EMBL/GenBank/DDBJ whole genome shotgun (WGS) entry which is preliminary data.</text>
</comment>
<keyword evidence="1" id="KW-0472">Membrane</keyword>
<dbReference type="EMBL" id="BOML01000014">
    <property type="protein sequence ID" value="GIE00392.1"/>
    <property type="molecule type" value="Genomic_DNA"/>
</dbReference>
<dbReference type="Proteomes" id="UP000637628">
    <property type="component" value="Unassembled WGS sequence"/>
</dbReference>
<feature type="transmembrane region" description="Helical" evidence="1">
    <location>
        <begin position="189"/>
        <end position="210"/>
    </location>
</feature>
<proteinExistence type="predicted"/>
<evidence type="ECO:0000313" key="4">
    <source>
        <dbReference type="Proteomes" id="UP000637628"/>
    </source>
</evidence>
<feature type="transmembrane region" description="Helical" evidence="1">
    <location>
        <begin position="148"/>
        <end position="166"/>
    </location>
</feature>
<keyword evidence="1" id="KW-0812">Transmembrane</keyword>
<feature type="domain" description="DUF6545" evidence="2">
    <location>
        <begin position="220"/>
        <end position="341"/>
    </location>
</feature>
<reference evidence="3 4" key="1">
    <citation type="submission" date="2021-01" db="EMBL/GenBank/DDBJ databases">
        <title>Whole genome shotgun sequence of Actinoplanes durhamensis NBRC 14914.</title>
        <authorList>
            <person name="Komaki H."/>
            <person name="Tamura T."/>
        </authorList>
    </citation>
    <scope>NUCLEOTIDE SEQUENCE [LARGE SCALE GENOMIC DNA]</scope>
    <source>
        <strain evidence="3 4">NBRC 14914</strain>
    </source>
</reference>
<protein>
    <recommendedName>
        <fullName evidence="2">DUF6545 domain-containing protein</fullName>
    </recommendedName>
</protein>
<keyword evidence="1" id="KW-1133">Transmembrane helix</keyword>